<dbReference type="SUPFAM" id="SSF51556">
    <property type="entry name" value="Metallo-dependent hydrolases"/>
    <property type="match status" value="1"/>
</dbReference>
<organism evidence="2">
    <name type="scientific">uncultured Desulfobacterium sp</name>
    <dbReference type="NCBI Taxonomy" id="201089"/>
    <lineage>
        <taxon>Bacteria</taxon>
        <taxon>Pseudomonadati</taxon>
        <taxon>Thermodesulfobacteriota</taxon>
        <taxon>Desulfobacteria</taxon>
        <taxon>Desulfobacterales</taxon>
        <taxon>Desulfobacteriaceae</taxon>
        <taxon>Desulfobacterium</taxon>
        <taxon>environmental samples</taxon>
    </lineage>
</organism>
<dbReference type="EMBL" id="OJIN01000184">
    <property type="protein sequence ID" value="SPD75121.1"/>
    <property type="molecule type" value="Genomic_DNA"/>
</dbReference>
<dbReference type="Gene3D" id="3.20.20.140">
    <property type="entry name" value="Metal-dependent hydrolases"/>
    <property type="match status" value="1"/>
</dbReference>
<dbReference type="InterPro" id="IPR032466">
    <property type="entry name" value="Metal_Hydrolase"/>
</dbReference>
<dbReference type="InterPro" id="IPR006680">
    <property type="entry name" value="Amidohydro-rel"/>
</dbReference>
<reference evidence="2" key="1">
    <citation type="submission" date="2018-01" db="EMBL/GenBank/DDBJ databases">
        <authorList>
            <person name="Regsiter A."/>
            <person name="William W."/>
        </authorList>
    </citation>
    <scope>NUCLEOTIDE SEQUENCE</scope>
    <source>
        <strain evidence="2">TRIP AH-1</strain>
    </source>
</reference>
<gene>
    <name evidence="2" type="ORF">PITCH_A420082</name>
</gene>
<accession>A0A445N0J3</accession>
<evidence type="ECO:0000313" key="2">
    <source>
        <dbReference type="EMBL" id="SPD75121.1"/>
    </source>
</evidence>
<proteinExistence type="predicted"/>
<dbReference type="GO" id="GO:0016787">
    <property type="term" value="F:hydrolase activity"/>
    <property type="evidence" value="ECO:0007669"/>
    <property type="project" value="UniProtKB-KW"/>
</dbReference>
<evidence type="ECO:0000259" key="1">
    <source>
        <dbReference type="Pfam" id="PF04909"/>
    </source>
</evidence>
<dbReference type="AlphaFoldDB" id="A0A445N0J3"/>
<keyword evidence="2" id="KW-0378">Hydrolase</keyword>
<protein>
    <submittedName>
        <fullName evidence="2">Putative Amidohydrolase</fullName>
    </submittedName>
</protein>
<name>A0A445N0J3_9BACT</name>
<dbReference type="Pfam" id="PF04909">
    <property type="entry name" value="Amidohydro_2"/>
    <property type="match status" value="1"/>
</dbReference>
<sequence>MEFIDAHLHFGGKDDEIMNGLDIYPELFSQGLKKAYVLCFTTFGLDFSDFIKVAPYHARPHYHPEYADANTLLQKIRTQMANSDFIVPFLDFRIIHGDVESWIAHYMPFGYKGLKTLFIPEYDDFLKVDSPAEILGTTKENYLDWQQRVMEYGNKNNLPLICHLNLNNHFEYAKEFLLTFPQLRINFPHLGFSRKKISLLFDSFENCYSDISGLFEYIEKDPKGYAGYLTHYNNRIMFGSDCAFNEAARVKGYMETVAMLGLEMETEKKLLYDVAVNFLGM</sequence>
<feature type="domain" description="Amidohydrolase-related" evidence="1">
    <location>
        <begin position="169"/>
        <end position="251"/>
    </location>
</feature>